<dbReference type="InterPro" id="IPR036188">
    <property type="entry name" value="FAD/NAD-bd_sf"/>
</dbReference>
<keyword evidence="3" id="KW-1185">Reference proteome</keyword>
<dbReference type="Proteomes" id="UP000199455">
    <property type="component" value="Unassembled WGS sequence"/>
</dbReference>
<dbReference type="STRING" id="390242.SAMN04488024_103374"/>
<evidence type="ECO:0000313" key="2">
    <source>
        <dbReference type="EMBL" id="SDC92966.1"/>
    </source>
</evidence>
<keyword evidence="1" id="KW-0732">Signal</keyword>
<name>A0A1G6QML0_9SPHI</name>
<dbReference type="AlphaFoldDB" id="A0A1G6QML0"/>
<evidence type="ECO:0008006" key="4">
    <source>
        <dbReference type="Google" id="ProtNLM"/>
    </source>
</evidence>
<dbReference type="EMBL" id="FMZH01000003">
    <property type="protein sequence ID" value="SDC92966.1"/>
    <property type="molecule type" value="Genomic_DNA"/>
</dbReference>
<feature type="chain" id="PRO_5011574274" description="FAD dependent oxidoreductase" evidence="1">
    <location>
        <begin position="27"/>
        <end position="399"/>
    </location>
</feature>
<accession>A0A1G6QML0</accession>
<evidence type="ECO:0000313" key="3">
    <source>
        <dbReference type="Proteomes" id="UP000199455"/>
    </source>
</evidence>
<reference evidence="3" key="1">
    <citation type="submission" date="2016-10" db="EMBL/GenBank/DDBJ databases">
        <authorList>
            <person name="Varghese N."/>
            <person name="Submissions S."/>
        </authorList>
    </citation>
    <scope>NUCLEOTIDE SEQUENCE [LARGE SCALE GENOMIC DNA]</scope>
    <source>
        <strain evidence="3">DSM 18609</strain>
    </source>
</reference>
<organism evidence="2 3">
    <name type="scientific">Pedobacter soli</name>
    <dbReference type="NCBI Taxonomy" id="390242"/>
    <lineage>
        <taxon>Bacteria</taxon>
        <taxon>Pseudomonadati</taxon>
        <taxon>Bacteroidota</taxon>
        <taxon>Sphingobacteriia</taxon>
        <taxon>Sphingobacteriales</taxon>
        <taxon>Sphingobacteriaceae</taxon>
        <taxon>Pedobacter</taxon>
    </lineage>
</organism>
<protein>
    <recommendedName>
        <fullName evidence="4">FAD dependent oxidoreductase</fullName>
    </recommendedName>
</protein>
<gene>
    <name evidence="2" type="ORF">SAMN04488024_103374</name>
</gene>
<feature type="signal peptide" evidence="1">
    <location>
        <begin position="1"/>
        <end position="26"/>
    </location>
</feature>
<sequence length="399" mass="44884">MQQILILKMKRLFFVFACLIPLVMQAQTLKTDVLVIGNGDGAYSAAFQSFKSGVKTILLTQKEQLTLENKPQRLLPFYQSFLKRETENAKSLNLPKPKKDKKNPPKIAVDSTLLLNVINNSVYSEIKRSGNGWEAKLNKDVSIRAKVLVMADAPDKLIAALKISALNPAKLGHLNYAENIYRTSIASNTATGADFLSLYNLLIPDQENLIYISANSFETGPAAGATAAYAAFFDTKTSLANLKRIQGELLSYKHALMPFEDISPVDSNWLAIQKVGITGIIKAELKQGKAFFNPEKEVSYDEIKQPIKDYYYKAQIWFDDHQNVPINLENTVAMVSYVGNKSADATKNELQKKWNKSYKFSSMYDLKKVLTRREFAVIINDYLKPFDDVNVDKTGRVIR</sequence>
<evidence type="ECO:0000256" key="1">
    <source>
        <dbReference type="SAM" id="SignalP"/>
    </source>
</evidence>
<dbReference type="SUPFAM" id="SSF51905">
    <property type="entry name" value="FAD/NAD(P)-binding domain"/>
    <property type="match status" value="1"/>
</dbReference>
<proteinExistence type="predicted"/>